<reference evidence="7 8" key="1">
    <citation type="journal article" date="2017" name="Int. J. Syst. Evol. Microbiol.">
        <title>Desulfovibrio senegalensis sp. nov., a mesophilic sulfate reducer isolated from marine sediment.</title>
        <authorList>
            <person name="Thioye A."/>
            <person name="Gam Z.B.A."/>
            <person name="Mbengue M."/>
            <person name="Cayol J.L."/>
            <person name="Joseph-Bartoli M."/>
            <person name="Toure-Kane C."/>
            <person name="Labat M."/>
        </authorList>
    </citation>
    <scope>NUCLEOTIDE SEQUENCE [LARGE SCALE GENOMIC DNA]</scope>
    <source>
        <strain evidence="7 8">DSM 101509</strain>
    </source>
</reference>
<keyword evidence="8" id="KW-1185">Reference proteome</keyword>
<dbReference type="GO" id="GO:0043190">
    <property type="term" value="C:ATP-binding cassette (ABC) transporter complex"/>
    <property type="evidence" value="ECO:0007669"/>
    <property type="project" value="InterPro"/>
</dbReference>
<evidence type="ECO:0000256" key="1">
    <source>
        <dbReference type="ARBA" id="ARBA00004651"/>
    </source>
</evidence>
<dbReference type="OrthoDB" id="9792188at2"/>
<dbReference type="Pfam" id="PF03739">
    <property type="entry name" value="LptF_LptG"/>
    <property type="match status" value="1"/>
</dbReference>
<feature type="transmembrane region" description="Helical" evidence="6">
    <location>
        <begin position="53"/>
        <end position="78"/>
    </location>
</feature>
<dbReference type="GO" id="GO:0055085">
    <property type="term" value="P:transmembrane transport"/>
    <property type="evidence" value="ECO:0007669"/>
    <property type="project" value="InterPro"/>
</dbReference>
<sequence>MKIVHRQIFREHAKLFGLSTASLLGLIIMGRMLQLRELFLSQNLGLFDLLQLFVYLCPFFLLLIMPIACMLSVFLTFLRMSSDNEHIALKANGVSLYQLLPAPLVFGCLCTLCCYFISFYGLSWGMDNFKRTIIEYARTRSKIAIQAGVFNRDFPKLTFYAHKVDSEAGELEFVFVQDSTLKDTTVTVVAPYGRIEADAEKGEMSIAFRNGRIFRKHGDELNILQFGTYKVRLPLGRLLGGFKFDKDKPSEMSIGRLWRMHRDPPQKVLHDEGLRRKVETELVKRWALPFGCIVLGLFAFPVACAFRGLRQQYGLLLSMGLFLVYYTCFSVAVSLGETGAFSPYVGLWIPNVVFLGVGAVGVYYANQEKTLPVMTLLAYWRSWRAES</sequence>
<keyword evidence="4 6" id="KW-1133">Transmembrane helix</keyword>
<evidence type="ECO:0000256" key="5">
    <source>
        <dbReference type="ARBA" id="ARBA00023136"/>
    </source>
</evidence>
<organism evidence="7 8">
    <name type="scientific">Pseudodesulfovibrio senegalensis</name>
    <dbReference type="NCBI Taxonomy" id="1721087"/>
    <lineage>
        <taxon>Bacteria</taxon>
        <taxon>Pseudomonadati</taxon>
        <taxon>Thermodesulfobacteriota</taxon>
        <taxon>Desulfovibrionia</taxon>
        <taxon>Desulfovibrionales</taxon>
        <taxon>Desulfovibrionaceae</taxon>
    </lineage>
</organism>
<dbReference type="EMBL" id="WAIE01000005">
    <property type="protein sequence ID" value="KAB1441072.1"/>
    <property type="molecule type" value="Genomic_DNA"/>
</dbReference>
<comment type="subcellular location">
    <subcellularLocation>
        <location evidence="1">Cell membrane</location>
        <topology evidence="1">Multi-pass membrane protein</topology>
    </subcellularLocation>
</comment>
<feature type="transmembrane region" description="Helical" evidence="6">
    <location>
        <begin position="12"/>
        <end position="33"/>
    </location>
</feature>
<dbReference type="Proteomes" id="UP000438699">
    <property type="component" value="Unassembled WGS sequence"/>
</dbReference>
<feature type="transmembrane region" description="Helical" evidence="6">
    <location>
        <begin position="99"/>
        <end position="122"/>
    </location>
</feature>
<dbReference type="InterPro" id="IPR005495">
    <property type="entry name" value="LptG/LptF_permease"/>
</dbReference>
<feature type="transmembrane region" description="Helical" evidence="6">
    <location>
        <begin position="347"/>
        <end position="365"/>
    </location>
</feature>
<keyword evidence="3 6" id="KW-0812">Transmembrane</keyword>
<evidence type="ECO:0000256" key="3">
    <source>
        <dbReference type="ARBA" id="ARBA00022692"/>
    </source>
</evidence>
<accession>A0A6N6N116</accession>
<proteinExistence type="predicted"/>
<comment type="caution">
    <text evidence="7">The sequence shown here is derived from an EMBL/GenBank/DDBJ whole genome shotgun (WGS) entry which is preliminary data.</text>
</comment>
<dbReference type="InterPro" id="IPR030922">
    <property type="entry name" value="LptF"/>
</dbReference>
<evidence type="ECO:0000256" key="2">
    <source>
        <dbReference type="ARBA" id="ARBA00022475"/>
    </source>
</evidence>
<dbReference type="PANTHER" id="PTHR33529">
    <property type="entry name" value="SLR0882 PROTEIN-RELATED"/>
    <property type="match status" value="1"/>
</dbReference>
<feature type="transmembrane region" description="Helical" evidence="6">
    <location>
        <begin position="286"/>
        <end position="306"/>
    </location>
</feature>
<feature type="transmembrane region" description="Helical" evidence="6">
    <location>
        <begin position="313"/>
        <end position="335"/>
    </location>
</feature>
<name>A0A6N6N116_9BACT</name>
<evidence type="ECO:0000256" key="4">
    <source>
        <dbReference type="ARBA" id="ARBA00022989"/>
    </source>
</evidence>
<keyword evidence="2" id="KW-1003">Cell membrane</keyword>
<dbReference type="NCBIfam" id="TIGR04407">
    <property type="entry name" value="LptF_YjgP"/>
    <property type="match status" value="1"/>
</dbReference>
<evidence type="ECO:0000256" key="6">
    <source>
        <dbReference type="SAM" id="Phobius"/>
    </source>
</evidence>
<evidence type="ECO:0000313" key="7">
    <source>
        <dbReference type="EMBL" id="KAB1441072.1"/>
    </source>
</evidence>
<keyword evidence="5 6" id="KW-0472">Membrane</keyword>
<evidence type="ECO:0000313" key="8">
    <source>
        <dbReference type="Proteomes" id="UP000438699"/>
    </source>
</evidence>
<protein>
    <submittedName>
        <fullName evidence="7">LPS export ABC transporter permease LptF</fullName>
    </submittedName>
</protein>
<dbReference type="RefSeq" id="WP_151151327.1">
    <property type="nucleotide sequence ID" value="NZ_WAIE01000005.1"/>
</dbReference>
<dbReference type="GO" id="GO:0015920">
    <property type="term" value="P:lipopolysaccharide transport"/>
    <property type="evidence" value="ECO:0007669"/>
    <property type="project" value="TreeGrafter"/>
</dbReference>
<gene>
    <name evidence="7" type="primary">lptF</name>
    <name evidence="7" type="ORF">F8A88_11575</name>
</gene>
<dbReference type="AlphaFoldDB" id="A0A6N6N116"/>
<dbReference type="PANTHER" id="PTHR33529:SF6">
    <property type="entry name" value="YJGP_YJGQ FAMILY PERMEASE"/>
    <property type="match status" value="1"/>
</dbReference>